<dbReference type="AlphaFoldDB" id="A0A034WF02"/>
<reference evidence="1" key="1">
    <citation type="journal article" date="2014" name="BMC Genomics">
        <title>Characterizing the developmental transcriptome of the oriental fruit fly, Bactrocera dorsalis (Diptera: Tephritidae) through comparative genomic analysis with Drosophila melanogaster utilizing modENCODE datasets.</title>
        <authorList>
            <person name="Geib S.M."/>
            <person name="Calla B."/>
            <person name="Hall B."/>
            <person name="Hou S."/>
            <person name="Manoukis N.C."/>
        </authorList>
    </citation>
    <scope>NUCLEOTIDE SEQUENCE</scope>
    <source>
        <strain evidence="1">Punador</strain>
    </source>
</reference>
<dbReference type="EMBL" id="GAKP01006267">
    <property type="protein sequence ID" value="JAC52685.1"/>
    <property type="molecule type" value="Transcribed_RNA"/>
</dbReference>
<evidence type="ECO:0000313" key="1">
    <source>
        <dbReference type="EMBL" id="JAC52685.1"/>
    </source>
</evidence>
<proteinExistence type="predicted"/>
<organism evidence="1">
    <name type="scientific">Bactrocera dorsalis</name>
    <name type="common">Oriental fruit fly</name>
    <name type="synonym">Dacus dorsalis</name>
    <dbReference type="NCBI Taxonomy" id="27457"/>
    <lineage>
        <taxon>Eukaryota</taxon>
        <taxon>Metazoa</taxon>
        <taxon>Ecdysozoa</taxon>
        <taxon>Arthropoda</taxon>
        <taxon>Hexapoda</taxon>
        <taxon>Insecta</taxon>
        <taxon>Pterygota</taxon>
        <taxon>Neoptera</taxon>
        <taxon>Endopterygota</taxon>
        <taxon>Diptera</taxon>
        <taxon>Brachycera</taxon>
        <taxon>Muscomorpha</taxon>
        <taxon>Tephritoidea</taxon>
        <taxon>Tephritidae</taxon>
        <taxon>Bactrocera</taxon>
        <taxon>Bactrocera</taxon>
    </lineage>
</organism>
<protein>
    <submittedName>
        <fullName evidence="1">Uncharacterized protein</fullName>
    </submittedName>
</protein>
<accession>A0A034WF02</accession>
<dbReference type="OrthoDB" id="7993865at2759"/>
<sequence>MGRKSKARTKGKQVVSARERQIIQRSRVLMQGHFSDDCSIRLQKLDLISDGPSTSRASRKPNPVEMGLFYLDLKDAFADAFHSNNTVNVPKLRSIFKAENFEANEEPIPKIGNNTKTDIEDTLIVLKVCQLRAIIVKIEEETKISLAGNAVSPHSRAKLSKLEYILEGIQRDIRTMRAQLRSIRQTDIEQLSGNEENSDCFVIVDEHGEKISEEGAAVKVREPNEMHELIKREFRAAFYENMAAQLEGVYPWQGVGAQMVNCSSSQRVIEDHADILARAIKVIESRILDCDNGKTVNLEDEKENYYPELDGLYPTSSTRRGIIEDLEERLLLDPPTSLEDSCIIINSDGELMCKEDFEKFLTSAKAYDDSSPH</sequence>
<name>A0A034WF02_BACDO</name>